<sequence>MNSLSLIITTHSTIFFHYRFKNGKKYLPANRWQETLRLPASTAASAITPGTSAFPIPIHIMPTAADFITLLDDLHDQHRTFSLFMKVNRFDKDPTLCQNMSAIINMMMNLTIMAPFTNNSSGHNTRWARRGA</sequence>
<protein>
    <submittedName>
        <fullName evidence="1">Uncharacterized protein</fullName>
    </submittedName>
</protein>
<gene>
    <name evidence="1" type="ORF">OCU04_002385</name>
</gene>
<evidence type="ECO:0000313" key="2">
    <source>
        <dbReference type="Proteomes" id="UP001152300"/>
    </source>
</evidence>
<proteinExistence type="predicted"/>
<comment type="caution">
    <text evidence="1">The sequence shown here is derived from an EMBL/GenBank/DDBJ whole genome shotgun (WGS) entry which is preliminary data.</text>
</comment>
<keyword evidence="2" id="KW-1185">Reference proteome</keyword>
<dbReference type="Proteomes" id="UP001152300">
    <property type="component" value="Unassembled WGS sequence"/>
</dbReference>
<accession>A0A9X0DM48</accession>
<evidence type="ECO:0000313" key="1">
    <source>
        <dbReference type="EMBL" id="KAJ8068686.1"/>
    </source>
</evidence>
<reference evidence="1" key="1">
    <citation type="submission" date="2022-11" db="EMBL/GenBank/DDBJ databases">
        <title>Genome Resource of Sclerotinia nivalis Strain SnTB1, a Plant Pathogen Isolated from American Ginseng.</title>
        <authorList>
            <person name="Fan S."/>
        </authorList>
    </citation>
    <scope>NUCLEOTIDE SEQUENCE</scope>
    <source>
        <strain evidence="1">SnTB1</strain>
    </source>
</reference>
<dbReference type="AlphaFoldDB" id="A0A9X0DM48"/>
<name>A0A9X0DM48_9HELO</name>
<organism evidence="1 2">
    <name type="scientific">Sclerotinia nivalis</name>
    <dbReference type="NCBI Taxonomy" id="352851"/>
    <lineage>
        <taxon>Eukaryota</taxon>
        <taxon>Fungi</taxon>
        <taxon>Dikarya</taxon>
        <taxon>Ascomycota</taxon>
        <taxon>Pezizomycotina</taxon>
        <taxon>Leotiomycetes</taxon>
        <taxon>Helotiales</taxon>
        <taxon>Sclerotiniaceae</taxon>
        <taxon>Sclerotinia</taxon>
    </lineage>
</organism>
<dbReference type="EMBL" id="JAPEIS010000002">
    <property type="protein sequence ID" value="KAJ8068686.1"/>
    <property type="molecule type" value="Genomic_DNA"/>
</dbReference>